<organism evidence="1 2">
    <name type="scientific">Dallia pectoralis</name>
    <name type="common">Alaska blackfish</name>
    <dbReference type="NCBI Taxonomy" id="75939"/>
    <lineage>
        <taxon>Eukaryota</taxon>
        <taxon>Metazoa</taxon>
        <taxon>Chordata</taxon>
        <taxon>Craniata</taxon>
        <taxon>Vertebrata</taxon>
        <taxon>Euteleostomi</taxon>
        <taxon>Actinopterygii</taxon>
        <taxon>Neopterygii</taxon>
        <taxon>Teleostei</taxon>
        <taxon>Protacanthopterygii</taxon>
        <taxon>Esociformes</taxon>
        <taxon>Umbridae</taxon>
        <taxon>Dallia</taxon>
    </lineage>
</organism>
<comment type="caution">
    <text evidence="1">The sequence shown here is derived from an EMBL/GenBank/DDBJ whole genome shotgun (WGS) entry which is preliminary data.</text>
</comment>
<dbReference type="EMBL" id="CM055745">
    <property type="protein sequence ID" value="KAJ7997652.1"/>
    <property type="molecule type" value="Genomic_DNA"/>
</dbReference>
<gene>
    <name evidence="1" type="ORF">DPEC_G00214360</name>
</gene>
<reference evidence="1" key="1">
    <citation type="submission" date="2021-05" db="EMBL/GenBank/DDBJ databases">
        <authorList>
            <person name="Pan Q."/>
            <person name="Jouanno E."/>
            <person name="Zahm M."/>
            <person name="Klopp C."/>
            <person name="Cabau C."/>
            <person name="Louis A."/>
            <person name="Berthelot C."/>
            <person name="Parey E."/>
            <person name="Roest Crollius H."/>
            <person name="Montfort J."/>
            <person name="Robinson-Rechavi M."/>
            <person name="Bouchez O."/>
            <person name="Lampietro C."/>
            <person name="Lopez Roques C."/>
            <person name="Donnadieu C."/>
            <person name="Postlethwait J."/>
            <person name="Bobe J."/>
            <person name="Dillon D."/>
            <person name="Chandos A."/>
            <person name="von Hippel F."/>
            <person name="Guiguen Y."/>
        </authorList>
    </citation>
    <scope>NUCLEOTIDE SEQUENCE</scope>
    <source>
        <strain evidence="1">YG-Jan2019</strain>
    </source>
</reference>
<name>A0ACC2G294_DALPE</name>
<accession>A0ACC2G294</accession>
<evidence type="ECO:0000313" key="1">
    <source>
        <dbReference type="EMBL" id="KAJ7997652.1"/>
    </source>
</evidence>
<sequence>MSNNVTIEGNNSSGARNKMDAPSISGLDSGMAKIKLVVGGVVFSEEKDFLVHSCEYFRALYRSGMKECRQQEIHLKSLCARGFLIALVVLRGERPVLDADEIVEAVECAAFLQMELLAKHLVHIINSDNCLLMFHTAATFGLATLYHAAALFIRNMYPDLEPEVRKSLPAELVLYVESLAPSTFVAVGAHSTCGVNETVHVGNRTLCYMDDDGTSWKVLAELPLKASTSMAGMTVLDNKLYVVGGIQGRGAQKHAVETSFCYDVETNDWSAFAGPEQLRYNFPLAGLDGCLYAIGGEYEQTTMSSVERYEVGVGKWSFVSHLPRPVAGAACTKSMGRIFVCLWKPMETTEIYEYLPGKDQWLLVTTLRRHQSYGHAIVAHRDNLFVMRNGPQDDFLRCMMDCYNLSTGQWTSLAGHFANSKGSLFTAVVRGDSAYTLNRTMTLEYAIEGATWKPRNQMKGFPRSGSLWTFFLTLPKRSRGLTDTSGQ</sequence>
<keyword evidence="2" id="KW-1185">Reference proteome</keyword>
<dbReference type="Proteomes" id="UP001157502">
    <property type="component" value="Chromosome 18"/>
</dbReference>
<evidence type="ECO:0000313" key="2">
    <source>
        <dbReference type="Proteomes" id="UP001157502"/>
    </source>
</evidence>
<proteinExistence type="predicted"/>
<protein>
    <submittedName>
        <fullName evidence="1">Uncharacterized protein</fullName>
    </submittedName>
</protein>